<reference evidence="2 3" key="1">
    <citation type="submission" date="2016-06" db="EMBL/GenBank/DDBJ databases">
        <title>Living apart together: crosstalk between the core and supernumerary genomes in a fungal plant pathogen.</title>
        <authorList>
            <person name="Vanheule A."/>
            <person name="Audenaert K."/>
            <person name="Warris S."/>
            <person name="Van De Geest H."/>
            <person name="Schijlen E."/>
            <person name="Hofte M."/>
            <person name="De Saeger S."/>
            <person name="Haesaert G."/>
            <person name="Waalwijk C."/>
            <person name="Van Der Lee T."/>
        </authorList>
    </citation>
    <scope>NUCLEOTIDE SEQUENCE [LARGE SCALE GENOMIC DNA]</scope>
    <source>
        <strain evidence="2 3">2516</strain>
    </source>
</reference>
<dbReference type="STRING" id="36050.A0A1B8B506"/>
<dbReference type="AlphaFoldDB" id="A0A1B8B506"/>
<accession>A0A1B8B506</accession>
<name>A0A1B8B506_FUSPO</name>
<dbReference type="OMA" id="MGIWESS"/>
<evidence type="ECO:0000313" key="2">
    <source>
        <dbReference type="EMBL" id="OBS27799.1"/>
    </source>
</evidence>
<gene>
    <name evidence="2" type="ORF">FPOA_01742</name>
</gene>
<comment type="caution">
    <text evidence="2">The sequence shown here is derived from an EMBL/GenBank/DDBJ whole genome shotgun (WGS) entry which is preliminary data.</text>
</comment>
<protein>
    <submittedName>
        <fullName evidence="2">Uncharacterized protein</fullName>
    </submittedName>
</protein>
<evidence type="ECO:0000256" key="1">
    <source>
        <dbReference type="SAM" id="MobiDB-lite"/>
    </source>
</evidence>
<keyword evidence="3" id="KW-1185">Reference proteome</keyword>
<feature type="region of interest" description="Disordered" evidence="1">
    <location>
        <begin position="1"/>
        <end position="30"/>
    </location>
</feature>
<dbReference type="EMBL" id="LYXU01000001">
    <property type="protein sequence ID" value="OBS27799.1"/>
    <property type="molecule type" value="Genomic_DNA"/>
</dbReference>
<dbReference type="OrthoDB" id="3526284at2759"/>
<evidence type="ECO:0000313" key="3">
    <source>
        <dbReference type="Proteomes" id="UP000091967"/>
    </source>
</evidence>
<feature type="region of interest" description="Disordered" evidence="1">
    <location>
        <begin position="205"/>
        <end position="227"/>
    </location>
</feature>
<sequence>MSQKDVFDDGELPPPYTESGPSTTTPISEPRQSVTTIFHSHLQNLPLRIHSVQAARTSARDQRDSEILTLLVPHVEEMLSSIAAKDSPPRLTETILVPGDAVGEEWFFSDEDASRTVVRVREDHKLVGDQKRPPKKEVEPRKEKAFDDWGRWEDDNTQDSSSHNVLWWSDHDMAIRLAKYISPERVDRQVVKAHVEQAKKSSGWGFLKKNKPQTPEPPKPKVQEEDPVTMVVKAEEVTFRKENEMGIWEGKTGWGLVIKVKIRQ</sequence>
<proteinExistence type="predicted"/>
<dbReference type="Proteomes" id="UP000091967">
    <property type="component" value="Unassembled WGS sequence"/>
</dbReference>
<feature type="compositionally biased region" description="Polar residues" evidence="1">
    <location>
        <begin position="19"/>
        <end position="30"/>
    </location>
</feature>
<organism evidence="2 3">
    <name type="scientific">Fusarium poae</name>
    <dbReference type="NCBI Taxonomy" id="36050"/>
    <lineage>
        <taxon>Eukaryota</taxon>
        <taxon>Fungi</taxon>
        <taxon>Dikarya</taxon>
        <taxon>Ascomycota</taxon>
        <taxon>Pezizomycotina</taxon>
        <taxon>Sordariomycetes</taxon>
        <taxon>Hypocreomycetidae</taxon>
        <taxon>Hypocreales</taxon>
        <taxon>Nectriaceae</taxon>
        <taxon>Fusarium</taxon>
    </lineage>
</organism>